<dbReference type="Pfam" id="PF07702">
    <property type="entry name" value="UTRA"/>
    <property type="match status" value="1"/>
</dbReference>
<keyword evidence="3" id="KW-0804">Transcription</keyword>
<dbReference type="InterPro" id="IPR050679">
    <property type="entry name" value="Bact_HTH_transcr_reg"/>
</dbReference>
<dbReference type="EMBL" id="LAQS01000030">
    <property type="protein sequence ID" value="KKZ72043.1"/>
    <property type="molecule type" value="Genomic_DNA"/>
</dbReference>
<dbReference type="InterPro" id="IPR000524">
    <property type="entry name" value="Tscrpt_reg_HTH_GntR"/>
</dbReference>
<gene>
    <name evidence="5" type="ORF">VO63_19835</name>
</gene>
<keyword evidence="1" id="KW-0805">Transcription regulation</keyword>
<dbReference type="Gene3D" id="3.40.1410.10">
    <property type="entry name" value="Chorismate lyase-like"/>
    <property type="match status" value="1"/>
</dbReference>
<dbReference type="CDD" id="cd07377">
    <property type="entry name" value="WHTH_GntR"/>
    <property type="match status" value="1"/>
</dbReference>
<dbReference type="GO" id="GO:0045892">
    <property type="term" value="P:negative regulation of DNA-templated transcription"/>
    <property type="evidence" value="ECO:0007669"/>
    <property type="project" value="TreeGrafter"/>
</dbReference>
<dbReference type="AlphaFoldDB" id="A0A2P2GKJ8"/>
<dbReference type="SUPFAM" id="SSF46785">
    <property type="entry name" value="Winged helix' DNA-binding domain"/>
    <property type="match status" value="1"/>
</dbReference>
<dbReference type="PRINTS" id="PR00035">
    <property type="entry name" value="HTHGNTR"/>
</dbReference>
<keyword evidence="6" id="KW-1185">Reference proteome</keyword>
<dbReference type="PANTHER" id="PTHR44846">
    <property type="entry name" value="MANNOSYL-D-GLYCERATE TRANSPORT/METABOLISM SYSTEM REPRESSOR MNGR-RELATED"/>
    <property type="match status" value="1"/>
</dbReference>
<dbReference type="SUPFAM" id="SSF64288">
    <property type="entry name" value="Chorismate lyase-like"/>
    <property type="match status" value="1"/>
</dbReference>
<accession>A0A2P2GKJ8</accession>
<reference evidence="5 6" key="1">
    <citation type="submission" date="2015-05" db="EMBL/GenBank/DDBJ databases">
        <title>Draft Genome assembly of Streptomyces showdoensis.</title>
        <authorList>
            <person name="Thapa K.K."/>
            <person name="Metsa-Ketela M."/>
        </authorList>
    </citation>
    <scope>NUCLEOTIDE SEQUENCE [LARGE SCALE GENOMIC DNA]</scope>
    <source>
        <strain evidence="5 6">ATCC 15227</strain>
    </source>
</reference>
<evidence type="ECO:0000313" key="6">
    <source>
        <dbReference type="Proteomes" id="UP000265325"/>
    </source>
</evidence>
<dbReference type="OrthoDB" id="3214900at2"/>
<organism evidence="5 6">
    <name type="scientific">Streptomyces showdoensis</name>
    <dbReference type="NCBI Taxonomy" id="68268"/>
    <lineage>
        <taxon>Bacteria</taxon>
        <taxon>Bacillati</taxon>
        <taxon>Actinomycetota</taxon>
        <taxon>Actinomycetes</taxon>
        <taxon>Kitasatosporales</taxon>
        <taxon>Streptomycetaceae</taxon>
        <taxon>Streptomyces</taxon>
    </lineage>
</organism>
<dbReference type="InterPro" id="IPR028978">
    <property type="entry name" value="Chorismate_lyase_/UTRA_dom_sf"/>
</dbReference>
<evidence type="ECO:0000313" key="5">
    <source>
        <dbReference type="EMBL" id="KKZ72043.1"/>
    </source>
</evidence>
<evidence type="ECO:0000256" key="2">
    <source>
        <dbReference type="ARBA" id="ARBA00023125"/>
    </source>
</evidence>
<dbReference type="RefSeq" id="WP_046909205.1">
    <property type="nucleotide sequence ID" value="NZ_BAAAXG010000009.1"/>
</dbReference>
<proteinExistence type="predicted"/>
<dbReference type="GO" id="GO:0003700">
    <property type="term" value="F:DNA-binding transcription factor activity"/>
    <property type="evidence" value="ECO:0007669"/>
    <property type="project" value="InterPro"/>
</dbReference>
<dbReference type="Proteomes" id="UP000265325">
    <property type="component" value="Unassembled WGS sequence"/>
</dbReference>
<name>A0A2P2GKJ8_STREW</name>
<comment type="caution">
    <text evidence="5">The sequence shown here is derived from an EMBL/GenBank/DDBJ whole genome shotgun (WGS) entry which is preliminary data.</text>
</comment>
<feature type="domain" description="HTH gntR-type" evidence="4">
    <location>
        <begin position="5"/>
        <end position="73"/>
    </location>
</feature>
<dbReference type="InterPro" id="IPR011663">
    <property type="entry name" value="UTRA"/>
</dbReference>
<dbReference type="SMART" id="SM00345">
    <property type="entry name" value="HTH_GNTR"/>
    <property type="match status" value="1"/>
</dbReference>
<evidence type="ECO:0000259" key="4">
    <source>
        <dbReference type="PROSITE" id="PS50949"/>
    </source>
</evidence>
<dbReference type="InterPro" id="IPR036388">
    <property type="entry name" value="WH-like_DNA-bd_sf"/>
</dbReference>
<keyword evidence="2" id="KW-0238">DNA-binding</keyword>
<dbReference type="InterPro" id="IPR036390">
    <property type="entry name" value="WH_DNA-bd_sf"/>
</dbReference>
<evidence type="ECO:0000256" key="3">
    <source>
        <dbReference type="ARBA" id="ARBA00023163"/>
    </source>
</evidence>
<sequence length="256" mass="27721">MPKPQPKYRDIADELRAQIESGELPPGKKLPFTDDLVERFGVSKQTVRAAVDVLAQEGLVVVRRRYGTVVRDRRPVRIPLSRYQGSLDSDGQLGPFEAACEAQGLRGVMKTVSVEQVRAPDVAALLGLESEDALVCRRREAHIEEQVVQFQQAWYPLDVAQAAGLDQPGKVTGGVYGALAAAGMAPAEADERVGARMPTKEEGAQLGTGLALPVLTVERISRDNAGRPLELLRVVAAGDRMDLVYEALPLPGRHQA</sequence>
<evidence type="ECO:0000256" key="1">
    <source>
        <dbReference type="ARBA" id="ARBA00023015"/>
    </source>
</evidence>
<dbReference type="SMART" id="SM00866">
    <property type="entry name" value="UTRA"/>
    <property type="match status" value="1"/>
</dbReference>
<dbReference type="Pfam" id="PF00392">
    <property type="entry name" value="GntR"/>
    <property type="match status" value="1"/>
</dbReference>
<dbReference type="PANTHER" id="PTHR44846:SF17">
    <property type="entry name" value="GNTR-FAMILY TRANSCRIPTIONAL REGULATOR"/>
    <property type="match status" value="1"/>
</dbReference>
<dbReference type="GO" id="GO:0003677">
    <property type="term" value="F:DNA binding"/>
    <property type="evidence" value="ECO:0007669"/>
    <property type="project" value="UniProtKB-KW"/>
</dbReference>
<dbReference type="PROSITE" id="PS50949">
    <property type="entry name" value="HTH_GNTR"/>
    <property type="match status" value="1"/>
</dbReference>
<dbReference type="Gene3D" id="1.10.10.10">
    <property type="entry name" value="Winged helix-like DNA-binding domain superfamily/Winged helix DNA-binding domain"/>
    <property type="match status" value="1"/>
</dbReference>
<protein>
    <recommendedName>
        <fullName evidence="4">HTH gntR-type domain-containing protein</fullName>
    </recommendedName>
</protein>